<keyword evidence="6" id="KW-1185">Reference proteome</keyword>
<dbReference type="InterPro" id="IPR011990">
    <property type="entry name" value="TPR-like_helical_dom_sf"/>
</dbReference>
<dbReference type="SUPFAM" id="SSF48452">
    <property type="entry name" value="TPR-like"/>
    <property type="match status" value="1"/>
</dbReference>
<dbReference type="GO" id="GO:0016020">
    <property type="term" value="C:membrane"/>
    <property type="evidence" value="ECO:0007669"/>
    <property type="project" value="TreeGrafter"/>
</dbReference>
<proteinExistence type="inferred from homology"/>
<dbReference type="SUPFAM" id="SSF51197">
    <property type="entry name" value="Clavaminate synthase-like"/>
    <property type="match status" value="1"/>
</dbReference>
<dbReference type="Proteomes" id="UP000515971">
    <property type="component" value="Chromosome"/>
</dbReference>
<dbReference type="AlphaFoldDB" id="A0A7G9SHY8"/>
<reference evidence="5 6" key="1">
    <citation type="submission" date="2020-08" db="EMBL/GenBank/DDBJ databases">
        <title>Genome sequence of Sphingomonas lutea KCTC 23642T.</title>
        <authorList>
            <person name="Hyun D.-W."/>
            <person name="Bae J.-W."/>
        </authorList>
    </citation>
    <scope>NUCLEOTIDE SEQUENCE [LARGE SCALE GENOMIC DNA]</scope>
    <source>
        <strain evidence="5 6">KCTC 23642</strain>
    </source>
</reference>
<keyword evidence="3" id="KW-0560">Oxidoreductase</keyword>
<dbReference type="PANTHER" id="PTHR46332">
    <property type="entry name" value="ASPARTATE BETA-HYDROXYLASE DOMAIN-CONTAINING PROTEIN 2"/>
    <property type="match status" value="1"/>
</dbReference>
<evidence type="ECO:0000256" key="2">
    <source>
        <dbReference type="ARBA" id="ARBA00022964"/>
    </source>
</evidence>
<dbReference type="PANTHER" id="PTHR46332:SF5">
    <property type="entry name" value="ASPARTATE BETA-HYDROXYLASE DOMAIN CONTAINING 2"/>
    <property type="match status" value="1"/>
</dbReference>
<feature type="domain" description="Aspartyl/asparaginy/proline hydroxylase" evidence="4">
    <location>
        <begin position="236"/>
        <end position="398"/>
    </location>
</feature>
<dbReference type="Gene3D" id="2.60.120.330">
    <property type="entry name" value="B-lactam Antibiotic, Isopenicillin N Synthase, Chain"/>
    <property type="match status" value="1"/>
</dbReference>
<gene>
    <name evidence="5" type="ORF">H9L13_00355</name>
</gene>
<dbReference type="InterPro" id="IPR051821">
    <property type="entry name" value="Asp/Asn_beta-hydroxylase"/>
</dbReference>
<dbReference type="EMBL" id="CP060718">
    <property type="protein sequence ID" value="QNN67463.1"/>
    <property type="molecule type" value="Genomic_DNA"/>
</dbReference>
<name>A0A7G9SHY8_9SPHN</name>
<sequence>MPKVSVDQHLSAAVQARQAGRADEATRHFSAVVDIDPTHPLARNALGLDALARGDARTAAGHFERAVEGDPAAAALWMNLAKARRLQGDDEGEQAALEGALGIDQTHLMALIRMAELHERRGELAAAAGRWSGVVALGTQIPNPPPELAATFARARESVARQRKVLEAKLESALAEEVGRASERDRRRATAAADRLIGKRRIFVNECHGFHYPFLPADEFFDRAHFPWFAELEAATPIIREELAAILAAPDPGLVPYIDMPSGTPENIWTRLDHSLDWGSLHLWKDGERIDGACARAPKTAAIVDKMPLCHIRGRAPHVFFSILKAGKTIPPHTGVTNVRAIVHLPLIVPGDCAFRVGGETREWREGEAFAFDDTIEHEAWNRSDRDRAVLILDAWNPHMSEHEQAMVRSMFAAMAAARDG</sequence>
<dbReference type="Gene3D" id="1.25.40.10">
    <property type="entry name" value="Tetratricopeptide repeat domain"/>
    <property type="match status" value="1"/>
</dbReference>
<accession>A0A7G9SHY8</accession>
<dbReference type="InterPro" id="IPR027443">
    <property type="entry name" value="IPNS-like_sf"/>
</dbReference>
<dbReference type="Pfam" id="PF05118">
    <property type="entry name" value="Asp_Arg_Hydrox"/>
    <property type="match status" value="1"/>
</dbReference>
<evidence type="ECO:0000259" key="4">
    <source>
        <dbReference type="Pfam" id="PF05118"/>
    </source>
</evidence>
<comment type="similarity">
    <text evidence="1">Belongs to the aspartyl/asparaginyl beta-hydroxylase family.</text>
</comment>
<dbReference type="GO" id="GO:0051213">
    <property type="term" value="F:dioxygenase activity"/>
    <property type="evidence" value="ECO:0007669"/>
    <property type="project" value="UniProtKB-KW"/>
</dbReference>
<evidence type="ECO:0000256" key="1">
    <source>
        <dbReference type="ARBA" id="ARBA00007730"/>
    </source>
</evidence>
<dbReference type="RefSeq" id="WP_187538052.1">
    <property type="nucleotide sequence ID" value="NZ_BAABJT010000001.1"/>
</dbReference>
<dbReference type="InterPro" id="IPR007803">
    <property type="entry name" value="Asp/Arg/Pro-Hydrxlase"/>
</dbReference>
<evidence type="ECO:0000256" key="3">
    <source>
        <dbReference type="ARBA" id="ARBA00023002"/>
    </source>
</evidence>
<dbReference type="KEGG" id="slut:H9L13_00355"/>
<protein>
    <submittedName>
        <fullName evidence="5">Aspartyl/asparaginyl beta-hydroxylase domain-containing protein</fullName>
    </submittedName>
</protein>
<organism evidence="5 6">
    <name type="scientific">Sphingomonas lutea</name>
    <dbReference type="NCBI Taxonomy" id="1045317"/>
    <lineage>
        <taxon>Bacteria</taxon>
        <taxon>Pseudomonadati</taxon>
        <taxon>Pseudomonadota</taxon>
        <taxon>Alphaproteobacteria</taxon>
        <taxon>Sphingomonadales</taxon>
        <taxon>Sphingomonadaceae</taxon>
        <taxon>Sphingomonas</taxon>
    </lineage>
</organism>
<evidence type="ECO:0000313" key="6">
    <source>
        <dbReference type="Proteomes" id="UP000515971"/>
    </source>
</evidence>
<evidence type="ECO:0000313" key="5">
    <source>
        <dbReference type="EMBL" id="QNN67463.1"/>
    </source>
</evidence>
<keyword evidence="2" id="KW-0223">Dioxygenase</keyword>